<gene>
    <name evidence="2" type="ORF">E6Q80_11825</name>
</gene>
<dbReference type="Gene3D" id="3.20.20.450">
    <property type="entry name" value="EAL domain"/>
    <property type="match status" value="1"/>
</dbReference>
<dbReference type="GO" id="GO:0071111">
    <property type="term" value="F:cyclic-guanylate-specific phosphodiesterase activity"/>
    <property type="evidence" value="ECO:0007669"/>
    <property type="project" value="InterPro"/>
</dbReference>
<dbReference type="AlphaFoldDB" id="A0A5C7SKG0"/>
<accession>A0A5C7SKG0</accession>
<name>A0A5C7SKG0_THASP</name>
<reference evidence="2 3" key="1">
    <citation type="submission" date="2018-09" db="EMBL/GenBank/DDBJ databases">
        <title>Metagenome Assembled Genomes from an Advanced Water Purification Facility.</title>
        <authorList>
            <person name="Stamps B.W."/>
            <person name="Spear J.R."/>
        </authorList>
    </citation>
    <scope>NUCLEOTIDE SEQUENCE [LARGE SCALE GENOMIC DNA]</scope>
    <source>
        <strain evidence="2">Bin_27_1</strain>
    </source>
</reference>
<dbReference type="InterPro" id="IPR001633">
    <property type="entry name" value="EAL_dom"/>
</dbReference>
<dbReference type="PANTHER" id="PTHR33121:SF70">
    <property type="entry name" value="SIGNALING PROTEIN YKOW"/>
    <property type="match status" value="1"/>
</dbReference>
<dbReference type="EMBL" id="SSFD01000185">
    <property type="protein sequence ID" value="TXH84238.1"/>
    <property type="molecule type" value="Genomic_DNA"/>
</dbReference>
<dbReference type="Pfam" id="PF00563">
    <property type="entry name" value="EAL"/>
    <property type="match status" value="1"/>
</dbReference>
<evidence type="ECO:0000313" key="3">
    <source>
        <dbReference type="Proteomes" id="UP000321192"/>
    </source>
</evidence>
<dbReference type="PANTHER" id="PTHR33121">
    <property type="entry name" value="CYCLIC DI-GMP PHOSPHODIESTERASE PDEF"/>
    <property type="match status" value="1"/>
</dbReference>
<evidence type="ECO:0000313" key="2">
    <source>
        <dbReference type="EMBL" id="TXH84238.1"/>
    </source>
</evidence>
<dbReference type="PROSITE" id="PS50883">
    <property type="entry name" value="EAL"/>
    <property type="match status" value="1"/>
</dbReference>
<dbReference type="InterPro" id="IPR035919">
    <property type="entry name" value="EAL_sf"/>
</dbReference>
<protein>
    <submittedName>
        <fullName evidence="2">EAL domain-containing protein</fullName>
    </submittedName>
</protein>
<proteinExistence type="predicted"/>
<feature type="non-terminal residue" evidence="2">
    <location>
        <position position="1"/>
    </location>
</feature>
<dbReference type="SUPFAM" id="SSF141868">
    <property type="entry name" value="EAL domain-like"/>
    <property type="match status" value="1"/>
</dbReference>
<dbReference type="InterPro" id="IPR050706">
    <property type="entry name" value="Cyclic-di-GMP_PDE-like"/>
</dbReference>
<organism evidence="2 3">
    <name type="scientific">Thauera aminoaromatica</name>
    <dbReference type="NCBI Taxonomy" id="164330"/>
    <lineage>
        <taxon>Bacteria</taxon>
        <taxon>Pseudomonadati</taxon>
        <taxon>Pseudomonadota</taxon>
        <taxon>Betaproteobacteria</taxon>
        <taxon>Rhodocyclales</taxon>
        <taxon>Zoogloeaceae</taxon>
        <taxon>Thauera</taxon>
    </lineage>
</organism>
<sequence length="161" mass="17457">ERHPDIPPERLELEILESTALDDMVLAMDVLEACHRLGVRIALDDFGTGYASLRHFRQLPFDRLKIDRSFVLDMLEDGEARAIVGAVVQLARTFGREVIAEGVETPAHAAALLALGCRLGQGFGIARPMPVEHIPGWVSWQTLAPCADDAACASSGCCPPI</sequence>
<dbReference type="Proteomes" id="UP000321192">
    <property type="component" value="Unassembled WGS sequence"/>
</dbReference>
<dbReference type="CDD" id="cd01948">
    <property type="entry name" value="EAL"/>
    <property type="match status" value="1"/>
</dbReference>
<feature type="domain" description="EAL" evidence="1">
    <location>
        <begin position="1"/>
        <end position="142"/>
    </location>
</feature>
<evidence type="ECO:0000259" key="1">
    <source>
        <dbReference type="PROSITE" id="PS50883"/>
    </source>
</evidence>
<dbReference type="RefSeq" id="WP_276658805.1">
    <property type="nucleotide sequence ID" value="NZ_SSFD01000185.1"/>
</dbReference>
<dbReference type="SMART" id="SM00052">
    <property type="entry name" value="EAL"/>
    <property type="match status" value="1"/>
</dbReference>
<comment type="caution">
    <text evidence="2">The sequence shown here is derived from an EMBL/GenBank/DDBJ whole genome shotgun (WGS) entry which is preliminary data.</text>
</comment>